<evidence type="ECO:0000259" key="6">
    <source>
        <dbReference type="PROSITE" id="PS50067"/>
    </source>
</evidence>
<dbReference type="InterPro" id="IPR001715">
    <property type="entry name" value="CH_dom"/>
</dbReference>
<feature type="region of interest" description="Disordered" evidence="5">
    <location>
        <begin position="694"/>
        <end position="720"/>
    </location>
</feature>
<feature type="region of interest" description="Disordered" evidence="5">
    <location>
        <begin position="1567"/>
        <end position="1589"/>
    </location>
</feature>
<feature type="region of interest" description="Disordered" evidence="5">
    <location>
        <begin position="386"/>
        <end position="407"/>
    </location>
</feature>
<dbReference type="STRING" id="69332.A0A388JZ23"/>
<dbReference type="PRINTS" id="PR00380">
    <property type="entry name" value="KINESINHEAVY"/>
</dbReference>
<dbReference type="PANTHER" id="PTHR47972:SF28">
    <property type="entry name" value="KINESIN-LIKE PROTEIN KLP-3"/>
    <property type="match status" value="1"/>
</dbReference>
<feature type="compositionally biased region" description="Low complexity" evidence="5">
    <location>
        <begin position="1911"/>
        <end position="1928"/>
    </location>
</feature>
<feature type="compositionally biased region" description="Low complexity" evidence="5">
    <location>
        <begin position="1872"/>
        <end position="1881"/>
    </location>
</feature>
<feature type="compositionally biased region" description="Basic and acidic residues" evidence="5">
    <location>
        <begin position="1668"/>
        <end position="1678"/>
    </location>
</feature>
<dbReference type="InterPro" id="IPR036961">
    <property type="entry name" value="Kinesin_motor_dom_sf"/>
</dbReference>
<feature type="compositionally biased region" description="Basic and acidic residues" evidence="5">
    <location>
        <begin position="388"/>
        <end position="398"/>
    </location>
</feature>
<dbReference type="PANTHER" id="PTHR47972">
    <property type="entry name" value="KINESIN-LIKE PROTEIN KLP-3"/>
    <property type="match status" value="1"/>
</dbReference>
<dbReference type="FunFam" id="3.40.850.10:FF:000178">
    <property type="entry name" value="Kinesin-related protein3"/>
    <property type="match status" value="1"/>
</dbReference>
<evidence type="ECO:0000256" key="3">
    <source>
        <dbReference type="PROSITE-ProRule" id="PRU00283"/>
    </source>
</evidence>
<feature type="compositionally biased region" description="Low complexity" evidence="5">
    <location>
        <begin position="1576"/>
        <end position="1588"/>
    </location>
</feature>
<comment type="caution">
    <text evidence="7">The sequence shown here is derived from an EMBL/GenBank/DDBJ whole genome shotgun (WGS) entry which is preliminary data.</text>
</comment>
<feature type="region of interest" description="Disordered" evidence="5">
    <location>
        <begin position="615"/>
        <end position="644"/>
    </location>
</feature>
<feature type="compositionally biased region" description="Low complexity" evidence="5">
    <location>
        <begin position="1820"/>
        <end position="1838"/>
    </location>
</feature>
<dbReference type="FunFam" id="3.40.850.10:FF:000111">
    <property type="entry name" value="p-loop nucleoside triphosphate hydrolase superfamily protein with CH (Calponin Homology) domain"/>
    <property type="match status" value="1"/>
</dbReference>
<feature type="binding site" evidence="3">
    <location>
        <begin position="1119"/>
        <end position="1126"/>
    </location>
    <ligand>
        <name>ATP</name>
        <dbReference type="ChEBI" id="CHEBI:30616"/>
    </ligand>
</feature>
<dbReference type="EMBL" id="BFEA01000035">
    <property type="protein sequence ID" value="GBG63059.1"/>
    <property type="molecule type" value="Genomic_DNA"/>
</dbReference>
<feature type="compositionally biased region" description="Low complexity" evidence="5">
    <location>
        <begin position="1529"/>
        <end position="1539"/>
    </location>
</feature>
<proteinExistence type="inferred from homology"/>
<dbReference type="GO" id="GO:0005524">
    <property type="term" value="F:ATP binding"/>
    <property type="evidence" value="ECO:0007669"/>
    <property type="project" value="UniProtKB-UniRule"/>
</dbReference>
<dbReference type="InterPro" id="IPR027640">
    <property type="entry name" value="Kinesin-like_fam"/>
</dbReference>
<dbReference type="Gramene" id="GBG63059">
    <property type="protein sequence ID" value="GBG63059"/>
    <property type="gene ID" value="CBR_g36544"/>
</dbReference>
<evidence type="ECO:0000313" key="8">
    <source>
        <dbReference type="Proteomes" id="UP000265515"/>
    </source>
</evidence>
<feature type="compositionally biased region" description="Polar residues" evidence="5">
    <location>
        <begin position="1511"/>
        <end position="1528"/>
    </location>
</feature>
<dbReference type="SUPFAM" id="SSF54160">
    <property type="entry name" value="Chromo domain-like"/>
    <property type="match status" value="1"/>
</dbReference>
<evidence type="ECO:0000256" key="4">
    <source>
        <dbReference type="SAM" id="Coils"/>
    </source>
</evidence>
<feature type="compositionally biased region" description="Basic and acidic residues" evidence="5">
    <location>
        <begin position="1497"/>
        <end position="1506"/>
    </location>
</feature>
<dbReference type="Pfam" id="PF00307">
    <property type="entry name" value="CH"/>
    <property type="match status" value="1"/>
</dbReference>
<dbReference type="InterPro" id="IPR001752">
    <property type="entry name" value="Kinesin_motor_dom"/>
</dbReference>
<gene>
    <name evidence="7" type="ORF">CBR_g36544</name>
</gene>
<feature type="compositionally biased region" description="Basic residues" evidence="5">
    <location>
        <begin position="698"/>
        <end position="707"/>
    </location>
</feature>
<feature type="coiled-coil region" evidence="4">
    <location>
        <begin position="890"/>
        <end position="974"/>
    </location>
</feature>
<keyword evidence="4" id="KW-0175">Coiled coil</keyword>
<dbReference type="GO" id="GO:0003777">
    <property type="term" value="F:microtubule motor activity"/>
    <property type="evidence" value="ECO:0007669"/>
    <property type="project" value="InterPro"/>
</dbReference>
<feature type="region of interest" description="Disordered" evidence="5">
    <location>
        <begin position="1769"/>
        <end position="1928"/>
    </location>
</feature>
<feature type="region of interest" description="Disordered" evidence="5">
    <location>
        <begin position="1650"/>
        <end position="1711"/>
    </location>
</feature>
<accession>A0A388JZ23</accession>
<dbReference type="SUPFAM" id="SSF52540">
    <property type="entry name" value="P-loop containing nucleoside triphosphate hydrolases"/>
    <property type="match status" value="1"/>
</dbReference>
<dbReference type="OrthoDB" id="3176171at2759"/>
<reference evidence="7 8" key="1">
    <citation type="journal article" date="2018" name="Cell">
        <title>The Chara Genome: Secondary Complexity and Implications for Plant Terrestrialization.</title>
        <authorList>
            <person name="Nishiyama T."/>
            <person name="Sakayama H."/>
            <person name="Vries J.D."/>
            <person name="Buschmann H."/>
            <person name="Saint-Marcoux D."/>
            <person name="Ullrich K.K."/>
            <person name="Haas F.B."/>
            <person name="Vanderstraeten L."/>
            <person name="Becker D."/>
            <person name="Lang D."/>
            <person name="Vosolsobe S."/>
            <person name="Rombauts S."/>
            <person name="Wilhelmsson P.K.I."/>
            <person name="Janitza P."/>
            <person name="Kern R."/>
            <person name="Heyl A."/>
            <person name="Rumpler F."/>
            <person name="Villalobos L.I.A.C."/>
            <person name="Clay J.M."/>
            <person name="Skokan R."/>
            <person name="Toyoda A."/>
            <person name="Suzuki Y."/>
            <person name="Kagoshima H."/>
            <person name="Schijlen E."/>
            <person name="Tajeshwar N."/>
            <person name="Catarino B."/>
            <person name="Hetherington A.J."/>
            <person name="Saltykova A."/>
            <person name="Bonnot C."/>
            <person name="Breuninger H."/>
            <person name="Symeonidi A."/>
            <person name="Radhakrishnan G.V."/>
            <person name="Van Nieuwerburgh F."/>
            <person name="Deforce D."/>
            <person name="Chang C."/>
            <person name="Karol K.G."/>
            <person name="Hedrich R."/>
            <person name="Ulvskov P."/>
            <person name="Glockner G."/>
            <person name="Delwiche C.F."/>
            <person name="Petrasek J."/>
            <person name="Van de Peer Y."/>
            <person name="Friml J."/>
            <person name="Beilby M."/>
            <person name="Dolan L."/>
            <person name="Kohara Y."/>
            <person name="Sugano S."/>
            <person name="Fujiyama A."/>
            <person name="Delaux P.-M."/>
            <person name="Quint M."/>
            <person name="TheiBen G."/>
            <person name="Hagemann M."/>
            <person name="Harholt J."/>
            <person name="Dunand C."/>
            <person name="Zachgo S."/>
            <person name="Langdale J."/>
            <person name="Maumus F."/>
            <person name="Straeten D.V.D."/>
            <person name="Gould S.B."/>
            <person name="Rensing S.A."/>
        </authorList>
    </citation>
    <scope>NUCLEOTIDE SEQUENCE [LARGE SCALE GENOMIC DNA]</scope>
    <source>
        <strain evidence="7 8">S276</strain>
    </source>
</reference>
<dbReference type="Pfam" id="PF00225">
    <property type="entry name" value="Kinesin"/>
    <property type="match status" value="1"/>
</dbReference>
<keyword evidence="3" id="KW-0067">ATP-binding</keyword>
<organism evidence="7 8">
    <name type="scientific">Chara braunii</name>
    <name type="common">Braun's stonewort</name>
    <dbReference type="NCBI Taxonomy" id="69332"/>
    <lineage>
        <taxon>Eukaryota</taxon>
        <taxon>Viridiplantae</taxon>
        <taxon>Streptophyta</taxon>
        <taxon>Charophyceae</taxon>
        <taxon>Charales</taxon>
        <taxon>Characeae</taxon>
        <taxon>Chara</taxon>
    </lineage>
</organism>
<dbReference type="Gene3D" id="1.10.418.10">
    <property type="entry name" value="Calponin-like domain"/>
    <property type="match status" value="1"/>
</dbReference>
<dbReference type="CDD" id="cd01366">
    <property type="entry name" value="KISc_C_terminal"/>
    <property type="match status" value="1"/>
</dbReference>
<dbReference type="InterPro" id="IPR027417">
    <property type="entry name" value="P-loop_NTPase"/>
</dbReference>
<dbReference type="SMART" id="SM00129">
    <property type="entry name" value="KISc"/>
    <property type="match status" value="1"/>
</dbReference>
<feature type="compositionally biased region" description="Polar residues" evidence="5">
    <location>
        <begin position="1783"/>
        <end position="1792"/>
    </location>
</feature>
<keyword evidence="8" id="KW-1185">Reference proteome</keyword>
<protein>
    <recommendedName>
        <fullName evidence="6">Kinesin motor domain-containing protein</fullName>
    </recommendedName>
</protein>
<evidence type="ECO:0000313" key="7">
    <source>
        <dbReference type="EMBL" id="GBG63059.1"/>
    </source>
</evidence>
<feature type="region of interest" description="Disordered" evidence="5">
    <location>
        <begin position="296"/>
        <end position="317"/>
    </location>
</feature>
<feature type="compositionally biased region" description="Polar residues" evidence="5">
    <location>
        <begin position="1471"/>
        <end position="1495"/>
    </location>
</feature>
<comment type="similarity">
    <text evidence="1">Belongs to the TRAFAC class myosin-kinesin ATPase superfamily. Kinesin family. KIN-14 subfamily.</text>
</comment>
<dbReference type="GO" id="GO:0015630">
    <property type="term" value="C:microtubule cytoskeleton"/>
    <property type="evidence" value="ECO:0007669"/>
    <property type="project" value="TreeGrafter"/>
</dbReference>
<feature type="region of interest" description="Disordered" evidence="5">
    <location>
        <begin position="1402"/>
        <end position="1553"/>
    </location>
</feature>
<dbReference type="GO" id="GO:0007018">
    <property type="term" value="P:microtubule-based movement"/>
    <property type="evidence" value="ECO:0007669"/>
    <property type="project" value="InterPro"/>
</dbReference>
<dbReference type="Gene3D" id="3.40.850.10">
    <property type="entry name" value="Kinesin motor domain"/>
    <property type="match status" value="1"/>
</dbReference>
<feature type="compositionally biased region" description="Basic and acidic residues" evidence="5">
    <location>
        <begin position="1684"/>
        <end position="1701"/>
    </location>
</feature>
<feature type="compositionally biased region" description="Polar residues" evidence="5">
    <location>
        <begin position="1421"/>
        <end position="1445"/>
    </location>
</feature>
<dbReference type="InterPro" id="IPR036872">
    <property type="entry name" value="CH_dom_sf"/>
</dbReference>
<keyword evidence="2 3" id="KW-0505">Motor protein</keyword>
<feature type="region of interest" description="Disordered" evidence="5">
    <location>
        <begin position="333"/>
        <end position="366"/>
    </location>
</feature>
<dbReference type="SUPFAM" id="SSF47576">
    <property type="entry name" value="Calponin-homology domain, CH-domain"/>
    <property type="match status" value="1"/>
</dbReference>
<evidence type="ECO:0000256" key="1">
    <source>
        <dbReference type="ARBA" id="ARBA00010899"/>
    </source>
</evidence>
<dbReference type="InterPro" id="IPR016197">
    <property type="entry name" value="Chromo-like_dom_sf"/>
</dbReference>
<name>A0A388JZ23_CHABU</name>
<evidence type="ECO:0000256" key="5">
    <source>
        <dbReference type="SAM" id="MobiDB-lite"/>
    </source>
</evidence>
<dbReference type="PROSITE" id="PS50067">
    <property type="entry name" value="KINESIN_MOTOR_2"/>
    <property type="match status" value="1"/>
</dbReference>
<dbReference type="Proteomes" id="UP000265515">
    <property type="component" value="Unassembled WGS sequence"/>
</dbReference>
<evidence type="ECO:0000256" key="2">
    <source>
        <dbReference type="ARBA" id="ARBA00023175"/>
    </source>
</evidence>
<sequence>MVASAEYVVSADHQSVPSPASFAMAVTDSAVPQTELQTELRTELPAELQTELSAELMAGDSNLSQSPSLPVDREIKEVISTEPTVGMKRYWDSPHSPVLGVHHGLSERSVRASWAGGTSDGMGPAGPMMPSEEPKPMDRRCVVSHREVQKHDGGKTRSDIIMASRRAEEAACRRQHAMQWMQMMTGADLPLDPSEEDFRKVLKNGVLLCELINRMQPGSVPKVCSAFLISSFPRLSCVGSTATPAGALDAVPVRQQGETMMAFLARLGTYMQRVREEQQREAAAETARLHAIARDAEQRRRQHAEAAANHNKARKDAASVLVQQEAAHTAALQAWNVDPAETTEPTAEEQTNSGDEPDGPSFVIEIPPHLTVHPDFHASKMATYTPAKSDDFQGRRLQDPPSMDGHQEVDRVITQRKHGNKPMQYKVSFKWCDREHMRWISQAALQASTPDIYADYEKKWLATEAAQPPIRTSVPPSNRQLRPCRDVRFTSVLWKAAAAEQGTQLQMTSGNHPEANGQAEKLNCAIIQDPASPMDSTHAVFQSFENIRNFLAATEALGIPGFLASDLEQESPLVSGTTTRIVECVLGLKALCDYRQQNGPRPMPTNGNPGWKYVPPGNSRSGSSGMNRGSPLSTPLMSPLSRSRSSVRQGNAFYGSKGGAPCMRRSLIFPDIPGYAELANDLGTDLQYEEEWRESGLHHHHHHHHHLQQQPMVTTPGGGTDNSVISAAVVTVSGHGLTAGAGTLSRSMSMNAASIDTGGWEKIHGCGMNGEEVSAAARLINITQTLRDQLHKARSEPIVTTPKETRAPISQLLSSMMKGDSCPEQVVRRVELMMTTMLQEFDRRLLMKDEHIAKMREIMTMMKREDEHAAENRILEALALGATEESKESKNGYEEDRRRLTEDLIRAELERERSERTARDAMEALQRVKIEAEQQRRELEGGQLPLLLEKEKQIEELRQQQEQQQQVVANHRRAVNDLRLMMDGTREFVRSLEREYIMGMQEAETRIVEVAKMAEGYSRVLAENRRLYNEVQDLKGNIRVYCRVRPLLGNEVGRNTTIEYCGENGDIMVVHPGKSNSRRTFTFDKVFGMQTTQADVFMDTKPLIRSVLDGFNVCIFAYGQTGSGKTFTMSGPTNAKEGDWGVNYRALNDLFSLGIAREDTVRYEVAVQMLEIYNEQLRDLLSPDSNKKLEIRNNSQQNGLNVPDAQLVPVRSTQDVLELMKIGLKNRAVGATALNERSSRSHSVLTVHVQGKELTRGGMIRGCLHLVDLAGSERLDRSEATGERLKEAQHINKSLSALGDVIAALALKNNHVPFRNSKLTQLLQDSLGGQAKTLMFVHISPDDESYGETISTLKFAERVSSVELGMAKKNQESAELRDLRETVANLKEALQRKDAEIERLSSLQRDSGMAGPSAQPRAKGSAQQPQDRGRRSQNQNSAEPTSAVSRQEDRGQNQAQQPSLERIPSARSRRNVSTVDSNNSMRSEGATPPQQTAVSMNRDRENERMLLRGNSMPSTHVKASSRPSTVMEDSNGSSNSQESSGEDRESSVSDSGFSAEEIVGVAKRMADCSPGEPVASSSPPLQNLPSLPNRRRTRDVVGAMSLQLPRVQEVSFEDWNDENAAVEGTAMGVGGVVGHDVGAGLSMGLVAPSATPASTAKRSRSPGAFLKDPLRESNDDFRGPVLDESPRGLEGRKSPPPREMRPAPLTRDAVPAEVGKLYSKGFVTPPRSARRPVSARASIEVGSGGFERSASAAAAPALSVRSSLQAHDIARARNAGSRLPRPQSATPDSARTVSAPLSSSSSQLPKPPQLARTTSRLICGASSGTTSSSTSGLASGTSFIPVPSRGPGVRRSVQGLAGAGPGGASVSKGGRRMSVSMSSSSKDSRSEAADSAMSEGENSTSSEKSLGRMPSGANSRSSSASSSPASTRRWILQAVPAMAMELAV</sequence>
<feature type="domain" description="Kinesin motor" evidence="6">
    <location>
        <begin position="1037"/>
        <end position="1362"/>
    </location>
</feature>
<feature type="compositionally biased region" description="Low complexity" evidence="5">
    <location>
        <begin position="1794"/>
        <end position="1804"/>
    </location>
</feature>
<feature type="compositionally biased region" description="Low complexity" evidence="5">
    <location>
        <begin position="617"/>
        <end position="644"/>
    </location>
</feature>
<keyword evidence="3" id="KW-0547">Nucleotide-binding</keyword>
<dbReference type="GO" id="GO:0008017">
    <property type="term" value="F:microtubule binding"/>
    <property type="evidence" value="ECO:0007669"/>
    <property type="project" value="InterPro"/>
</dbReference>
<feature type="compositionally biased region" description="Low complexity" evidence="5">
    <location>
        <begin position="339"/>
        <end position="351"/>
    </location>
</feature>